<dbReference type="EMBL" id="JAQOWY010000174">
    <property type="protein sequence ID" value="KAK1848336.1"/>
    <property type="molecule type" value="Genomic_DNA"/>
</dbReference>
<dbReference type="Proteomes" id="UP001243330">
    <property type="component" value="Unassembled WGS sequence"/>
</dbReference>
<reference evidence="1" key="1">
    <citation type="submission" date="2023-01" db="EMBL/GenBank/DDBJ databases">
        <title>Colletotrichum chrysophilum M932 genome sequence.</title>
        <authorList>
            <person name="Baroncelli R."/>
        </authorList>
    </citation>
    <scope>NUCLEOTIDE SEQUENCE</scope>
    <source>
        <strain evidence="1">M932</strain>
    </source>
</reference>
<comment type="caution">
    <text evidence="1">The sequence shown here is derived from an EMBL/GenBank/DDBJ whole genome shotgun (WGS) entry which is preliminary data.</text>
</comment>
<evidence type="ECO:0000313" key="1">
    <source>
        <dbReference type="EMBL" id="KAK1848336.1"/>
    </source>
</evidence>
<organism evidence="1 2">
    <name type="scientific">Colletotrichum chrysophilum</name>
    <dbReference type="NCBI Taxonomy" id="1836956"/>
    <lineage>
        <taxon>Eukaryota</taxon>
        <taxon>Fungi</taxon>
        <taxon>Dikarya</taxon>
        <taxon>Ascomycota</taxon>
        <taxon>Pezizomycotina</taxon>
        <taxon>Sordariomycetes</taxon>
        <taxon>Hypocreomycetidae</taxon>
        <taxon>Glomerellales</taxon>
        <taxon>Glomerellaceae</taxon>
        <taxon>Colletotrichum</taxon>
        <taxon>Colletotrichum gloeosporioides species complex</taxon>
    </lineage>
</organism>
<proteinExistence type="predicted"/>
<protein>
    <submittedName>
        <fullName evidence="1">Uncharacterized protein</fullName>
    </submittedName>
</protein>
<accession>A0AAD9AHQ3</accession>
<keyword evidence="2" id="KW-1185">Reference proteome</keyword>
<evidence type="ECO:0000313" key="2">
    <source>
        <dbReference type="Proteomes" id="UP001243330"/>
    </source>
</evidence>
<dbReference type="InterPro" id="IPR027417">
    <property type="entry name" value="P-loop_NTPase"/>
</dbReference>
<sequence>MEEAHQVIFETGTAETLISDDTLLIKISGPSTRALQLVDLPGLIMYHSEDDATIKRIRELVENNTTQQAKEPWELSPSPIQ</sequence>
<dbReference type="AlphaFoldDB" id="A0AAD9AHQ3"/>
<gene>
    <name evidence="1" type="ORF">CCHR01_09032</name>
</gene>
<name>A0AAD9AHQ3_9PEZI</name>
<dbReference type="Gene3D" id="3.40.50.300">
    <property type="entry name" value="P-loop containing nucleotide triphosphate hydrolases"/>
    <property type="match status" value="1"/>
</dbReference>